<proteinExistence type="predicted"/>
<comment type="caution">
    <text evidence="1">The sequence shown here is derived from an EMBL/GenBank/DDBJ whole genome shotgun (WGS) entry which is preliminary data.</text>
</comment>
<protein>
    <submittedName>
        <fullName evidence="1">Uncharacterized protein</fullName>
    </submittedName>
</protein>
<reference evidence="1 2" key="1">
    <citation type="journal article" date="2024" name="G3 (Bethesda)">
        <title>Genome assembly of Hibiscus sabdariffa L. provides insights into metabolisms of medicinal natural products.</title>
        <authorList>
            <person name="Kim T."/>
        </authorList>
    </citation>
    <scope>NUCLEOTIDE SEQUENCE [LARGE SCALE GENOMIC DNA]</scope>
    <source>
        <strain evidence="1">TK-2024</strain>
        <tissue evidence="1">Old leaves</tissue>
    </source>
</reference>
<keyword evidence="2" id="KW-1185">Reference proteome</keyword>
<accession>A0ABR2QSW3</accession>
<sequence>MLKMLECWGLRARKKGPNGWDDVHVHANAFPEGSLANVHIHEEAWPFGGEVDEHVARILLRNVDEPENFFSEYIGLSIRPWNYRKEDAPPCGVSFDVENSFAEISTNIVEATRESVNLPSCNLDTSLEVHNSSCLVATDANRTLPSASLTIVLHAFSGSLGTTVMDFIIVHCSAKNVPHVIAVTQTTTPLVVMTTPLMLPPHVASPNVGCESSTPWNAFNPWRGLSETEWWFHLEYASRRLFEWYSSSVGTSKPCTSIRRTVEGGWGLIKELGYVQFNMERNAKVLLKENARLCAEVEKCTAHSEELRKKNEAYIWGAGKGVEQETSRRNFEKRS</sequence>
<gene>
    <name evidence="1" type="ORF">V6N11_018704</name>
</gene>
<dbReference type="EMBL" id="JBBPBN010000032">
    <property type="protein sequence ID" value="KAK9003808.1"/>
    <property type="molecule type" value="Genomic_DNA"/>
</dbReference>
<name>A0ABR2QSW3_9ROSI</name>
<organism evidence="1 2">
    <name type="scientific">Hibiscus sabdariffa</name>
    <name type="common">roselle</name>
    <dbReference type="NCBI Taxonomy" id="183260"/>
    <lineage>
        <taxon>Eukaryota</taxon>
        <taxon>Viridiplantae</taxon>
        <taxon>Streptophyta</taxon>
        <taxon>Embryophyta</taxon>
        <taxon>Tracheophyta</taxon>
        <taxon>Spermatophyta</taxon>
        <taxon>Magnoliopsida</taxon>
        <taxon>eudicotyledons</taxon>
        <taxon>Gunneridae</taxon>
        <taxon>Pentapetalae</taxon>
        <taxon>rosids</taxon>
        <taxon>malvids</taxon>
        <taxon>Malvales</taxon>
        <taxon>Malvaceae</taxon>
        <taxon>Malvoideae</taxon>
        <taxon>Hibiscus</taxon>
    </lineage>
</organism>
<evidence type="ECO:0000313" key="2">
    <source>
        <dbReference type="Proteomes" id="UP001396334"/>
    </source>
</evidence>
<dbReference type="Proteomes" id="UP001396334">
    <property type="component" value="Unassembled WGS sequence"/>
</dbReference>
<evidence type="ECO:0000313" key="1">
    <source>
        <dbReference type="EMBL" id="KAK9003808.1"/>
    </source>
</evidence>